<evidence type="ECO:0000313" key="3">
    <source>
        <dbReference type="Proteomes" id="UP000647860"/>
    </source>
</evidence>
<feature type="region of interest" description="Disordered" evidence="1">
    <location>
        <begin position="1"/>
        <end position="45"/>
    </location>
</feature>
<organism evidence="2 3">
    <name type="scientific">Micromonospora gifhornensis</name>
    <dbReference type="NCBI Taxonomy" id="84594"/>
    <lineage>
        <taxon>Bacteria</taxon>
        <taxon>Bacillati</taxon>
        <taxon>Actinomycetota</taxon>
        <taxon>Actinomycetes</taxon>
        <taxon>Micromonosporales</taxon>
        <taxon>Micromonosporaceae</taxon>
        <taxon>Micromonospora</taxon>
    </lineage>
</organism>
<name>A0ABQ4IAG2_9ACTN</name>
<evidence type="ECO:0000256" key="1">
    <source>
        <dbReference type="SAM" id="MobiDB-lite"/>
    </source>
</evidence>
<evidence type="ECO:0000313" key="2">
    <source>
        <dbReference type="EMBL" id="GIJ14864.1"/>
    </source>
</evidence>
<keyword evidence="3" id="KW-1185">Reference proteome</keyword>
<feature type="compositionally biased region" description="Basic and acidic residues" evidence="1">
    <location>
        <begin position="14"/>
        <end position="29"/>
    </location>
</feature>
<comment type="caution">
    <text evidence="2">The sequence shown here is derived from an EMBL/GenBank/DDBJ whole genome shotgun (WGS) entry which is preliminary data.</text>
</comment>
<dbReference type="EMBL" id="BOPA01000013">
    <property type="protein sequence ID" value="GIJ14864.1"/>
    <property type="molecule type" value="Genomic_DNA"/>
</dbReference>
<protein>
    <submittedName>
        <fullName evidence="2">Uncharacterized protein</fullName>
    </submittedName>
</protein>
<gene>
    <name evidence="2" type="ORF">Vgi01_15480</name>
</gene>
<accession>A0ABQ4IAG2</accession>
<proteinExistence type="predicted"/>
<reference evidence="2 3" key="1">
    <citation type="submission" date="2021-01" db="EMBL/GenBank/DDBJ databases">
        <title>Whole genome shotgun sequence of Verrucosispora gifhornensis NBRC 16317.</title>
        <authorList>
            <person name="Komaki H."/>
            <person name="Tamura T."/>
        </authorList>
    </citation>
    <scope>NUCLEOTIDE SEQUENCE [LARGE SCALE GENOMIC DNA]</scope>
    <source>
        <strain evidence="2 3">NBRC 16317</strain>
    </source>
</reference>
<dbReference type="Proteomes" id="UP000647860">
    <property type="component" value="Unassembled WGS sequence"/>
</dbReference>
<sequence>MDQLQPGDQPPETECDKQTNGRQQRRDGGEPQVTGAHSSAARYGMERLGHAPRRLARADVGHWILLRFVVRCRGGYAAPDNRCGVPAVDVVGLLRPWGRG</sequence>